<evidence type="ECO:0000256" key="4">
    <source>
        <dbReference type="ARBA" id="ARBA00022989"/>
    </source>
</evidence>
<feature type="transmembrane region" description="Helical" evidence="6">
    <location>
        <begin position="21"/>
        <end position="41"/>
    </location>
</feature>
<evidence type="ECO:0000256" key="6">
    <source>
        <dbReference type="SAM" id="Phobius"/>
    </source>
</evidence>
<dbReference type="EMBL" id="JBHUOZ010000003">
    <property type="protein sequence ID" value="MFD2920040.1"/>
    <property type="molecule type" value="Genomic_DNA"/>
</dbReference>
<keyword evidence="4 6" id="KW-1133">Transmembrane helix</keyword>
<feature type="transmembrane region" description="Helical" evidence="6">
    <location>
        <begin position="377"/>
        <end position="400"/>
    </location>
</feature>
<dbReference type="InterPro" id="IPR050250">
    <property type="entry name" value="Macrolide_Exporter_MacB"/>
</dbReference>
<comment type="caution">
    <text evidence="9">The sequence shown here is derived from an EMBL/GenBank/DDBJ whole genome shotgun (WGS) entry which is preliminary data.</text>
</comment>
<accession>A0ABW6A3Y7</accession>
<comment type="subcellular location">
    <subcellularLocation>
        <location evidence="1">Cell membrane</location>
        <topology evidence="1">Multi-pass membrane protein</topology>
    </subcellularLocation>
</comment>
<evidence type="ECO:0000313" key="10">
    <source>
        <dbReference type="Proteomes" id="UP001597511"/>
    </source>
</evidence>
<dbReference type="InterPro" id="IPR003838">
    <property type="entry name" value="ABC3_permease_C"/>
</dbReference>
<dbReference type="RefSeq" id="WP_386097874.1">
    <property type="nucleotide sequence ID" value="NZ_JBHUOZ010000003.1"/>
</dbReference>
<feature type="domain" description="ABC3 transporter permease C-terminal" evidence="7">
    <location>
        <begin position="288"/>
        <end position="403"/>
    </location>
</feature>
<feature type="domain" description="MacB-like periplasmic core" evidence="8">
    <location>
        <begin position="20"/>
        <end position="244"/>
    </location>
</feature>
<dbReference type="PANTHER" id="PTHR30572:SF18">
    <property type="entry name" value="ABC-TYPE MACROLIDE FAMILY EXPORT SYSTEM PERMEASE COMPONENT 2"/>
    <property type="match status" value="1"/>
</dbReference>
<reference evidence="10" key="1">
    <citation type="journal article" date="2019" name="Int. J. Syst. Evol. Microbiol.">
        <title>The Global Catalogue of Microorganisms (GCM) 10K type strain sequencing project: providing services to taxonomists for standard genome sequencing and annotation.</title>
        <authorList>
            <consortium name="The Broad Institute Genomics Platform"/>
            <consortium name="The Broad Institute Genome Sequencing Center for Infectious Disease"/>
            <person name="Wu L."/>
            <person name="Ma J."/>
        </authorList>
    </citation>
    <scope>NUCLEOTIDE SEQUENCE [LARGE SCALE GENOMIC DNA]</scope>
    <source>
        <strain evidence="10">KCTC 23299</strain>
    </source>
</reference>
<name>A0ABW6A3Y7_9BACT</name>
<protein>
    <submittedName>
        <fullName evidence="9">ABC transporter permease</fullName>
    </submittedName>
</protein>
<evidence type="ECO:0000256" key="5">
    <source>
        <dbReference type="ARBA" id="ARBA00023136"/>
    </source>
</evidence>
<keyword evidence="5 6" id="KW-0472">Membrane</keyword>
<dbReference type="InterPro" id="IPR025857">
    <property type="entry name" value="MacB_PCD"/>
</dbReference>
<gene>
    <name evidence="9" type="ORF">ACFS6H_09995</name>
</gene>
<evidence type="ECO:0000256" key="2">
    <source>
        <dbReference type="ARBA" id="ARBA00022475"/>
    </source>
</evidence>
<feature type="transmembrane region" description="Helical" evidence="6">
    <location>
        <begin position="281"/>
        <end position="303"/>
    </location>
</feature>
<dbReference type="PANTHER" id="PTHR30572">
    <property type="entry name" value="MEMBRANE COMPONENT OF TRANSPORTER-RELATED"/>
    <property type="match status" value="1"/>
</dbReference>
<proteinExistence type="predicted"/>
<feature type="transmembrane region" description="Helical" evidence="6">
    <location>
        <begin position="334"/>
        <end position="357"/>
    </location>
</feature>
<keyword evidence="10" id="KW-1185">Reference proteome</keyword>
<keyword evidence="3 6" id="KW-0812">Transmembrane</keyword>
<sequence length="788" mass="86819">MLKNYFKIAWRQLSKSKFYSFINIGGLSVGLAVGILILLWAKDELSYDRFHKNAAGIYKLENMAGTGTSRQIWTNTAAPIGLLAKKEIPGIKEVARLSYNGIYNEFLQGDKKITEDKTWFTDATFFTVFDFNIIEGNAADPFPNANTVVLSESGAKKFFGKENAIGKVLVTDNAASFTVTGIIKDIPANSSIQGDMFLPMSALAREMYRDNKEGLNIDNDFHQFSYDTYLLMDPATSLTPLPDKIRNIHLKQKADDVDVAYLFLPLRKMHLYHSDGSDNGMSAVTTFIIIAIIILVIACINYVNLSTSRSMLRAKEVSLRKIVGAAKWQLFSQFIVETAVVFLLSTILALGLIYVLMPPFNQLSGKNMIFSLADPELWKVLAIAIAGTLVASSIYPALLLSSFEPIKALKGKISAKLSDTFFRKALVVTQFSLSIILIAGTIVITRQLNYLRTKNLGYDKEHVFVLNMRNMRGHFDAVKAELLKSDAIAGVTWANSNIINNGQQTGNNNWAGKEEGETLMLSPMSVDKDFISFFKLPLASGKGFTGVPADTSYYILNETAVAAARIANPIGAKFSLWGREGTIIGVTKDFHFGSLREKIKPAIFYYNPERAGGLYVKAKPQQATAAIAAVEKQWAKYNADIPFSYSFLDETVAALYKAEERTNILVKLFSGIAIFISCLGLLGLAAYTAQQRTKEIGVRKVLGASVAGITGLLINDFVKLVLIAMVIAIPVAWYVAQQWLQDFAYKMDLQWTIFAAAGIIALLIAVVTISFQSIKAALANPVISLKNE</sequence>
<feature type="domain" description="ABC3 transporter permease C-terminal" evidence="7">
    <location>
        <begin position="668"/>
        <end position="777"/>
    </location>
</feature>
<evidence type="ECO:0000259" key="8">
    <source>
        <dbReference type="Pfam" id="PF12704"/>
    </source>
</evidence>
<evidence type="ECO:0000256" key="1">
    <source>
        <dbReference type="ARBA" id="ARBA00004651"/>
    </source>
</evidence>
<dbReference type="Proteomes" id="UP001597511">
    <property type="component" value="Unassembled WGS sequence"/>
</dbReference>
<feature type="transmembrane region" description="Helical" evidence="6">
    <location>
        <begin position="668"/>
        <end position="689"/>
    </location>
</feature>
<evidence type="ECO:0000256" key="3">
    <source>
        <dbReference type="ARBA" id="ARBA00022692"/>
    </source>
</evidence>
<feature type="transmembrane region" description="Helical" evidence="6">
    <location>
        <begin position="421"/>
        <end position="444"/>
    </location>
</feature>
<organism evidence="9 10">
    <name type="scientific">Terrimonas rubra</name>
    <dbReference type="NCBI Taxonomy" id="1035890"/>
    <lineage>
        <taxon>Bacteria</taxon>
        <taxon>Pseudomonadati</taxon>
        <taxon>Bacteroidota</taxon>
        <taxon>Chitinophagia</taxon>
        <taxon>Chitinophagales</taxon>
        <taxon>Chitinophagaceae</taxon>
        <taxon>Terrimonas</taxon>
    </lineage>
</organism>
<keyword evidence="2" id="KW-1003">Cell membrane</keyword>
<feature type="transmembrane region" description="Helical" evidence="6">
    <location>
        <begin position="749"/>
        <end position="771"/>
    </location>
</feature>
<evidence type="ECO:0000259" key="7">
    <source>
        <dbReference type="Pfam" id="PF02687"/>
    </source>
</evidence>
<feature type="transmembrane region" description="Helical" evidence="6">
    <location>
        <begin position="701"/>
        <end position="729"/>
    </location>
</feature>
<dbReference type="Pfam" id="PF12704">
    <property type="entry name" value="MacB_PCD"/>
    <property type="match status" value="1"/>
</dbReference>
<dbReference type="Pfam" id="PF02687">
    <property type="entry name" value="FtsX"/>
    <property type="match status" value="2"/>
</dbReference>
<evidence type="ECO:0000313" key="9">
    <source>
        <dbReference type="EMBL" id="MFD2920040.1"/>
    </source>
</evidence>